<organism evidence="1">
    <name type="scientific">viral metagenome</name>
    <dbReference type="NCBI Taxonomy" id="1070528"/>
    <lineage>
        <taxon>unclassified sequences</taxon>
        <taxon>metagenomes</taxon>
        <taxon>organismal metagenomes</taxon>
    </lineage>
</organism>
<sequence>MAEETSLELMLKCQDYYNMACKEGLIGVSESYLQVIPEFLSTLEGATLSIKWAGKYIEVRADLNGIVFIGLI</sequence>
<gene>
    <name evidence="1" type="ORF">TM448A05409_0006</name>
    <name evidence="2" type="ORF">TM448B01577_0022</name>
</gene>
<protein>
    <submittedName>
        <fullName evidence="1">Uncharacterized protein</fullName>
    </submittedName>
</protein>
<dbReference type="EMBL" id="MT144786">
    <property type="protein sequence ID" value="QJH99403.1"/>
    <property type="molecule type" value="Genomic_DNA"/>
</dbReference>
<evidence type="ECO:0000313" key="1">
    <source>
        <dbReference type="EMBL" id="QJA54622.1"/>
    </source>
</evidence>
<name>A0A6H2A4H7_9ZZZZ</name>
<accession>A0A6H2A4H7</accession>
<evidence type="ECO:0000313" key="2">
    <source>
        <dbReference type="EMBL" id="QJH99403.1"/>
    </source>
</evidence>
<reference evidence="1" key="1">
    <citation type="submission" date="2020-03" db="EMBL/GenBank/DDBJ databases">
        <title>The deep terrestrial virosphere.</title>
        <authorList>
            <person name="Holmfeldt K."/>
            <person name="Nilsson E."/>
            <person name="Simone D."/>
            <person name="Lopez-Fernandez M."/>
            <person name="Wu X."/>
            <person name="de Brujin I."/>
            <person name="Lundin D."/>
            <person name="Andersson A."/>
            <person name="Bertilsson S."/>
            <person name="Dopson M."/>
        </authorList>
    </citation>
    <scope>NUCLEOTIDE SEQUENCE</scope>
    <source>
        <strain evidence="1">TM448A05409</strain>
        <strain evidence="2">TM448B01577</strain>
    </source>
</reference>
<dbReference type="EMBL" id="MT144523">
    <property type="protein sequence ID" value="QJA54622.1"/>
    <property type="molecule type" value="Genomic_DNA"/>
</dbReference>
<proteinExistence type="predicted"/>
<dbReference type="AlphaFoldDB" id="A0A6H2A4H7"/>